<comment type="caution">
    <text evidence="5">The sequence shown here is derived from an EMBL/GenBank/DDBJ whole genome shotgun (WGS) entry which is preliminary data.</text>
</comment>
<keyword evidence="5" id="KW-0378">Hydrolase</keyword>
<keyword evidence="4" id="KW-0413">Isomerase</keyword>
<dbReference type="Gene3D" id="3.40.50.1240">
    <property type="entry name" value="Phosphoglycerate mutase-like"/>
    <property type="match status" value="1"/>
</dbReference>
<organism evidence="5 6">
    <name type="scientific">Lachnospira intestinalis</name>
    <dbReference type="NCBI Taxonomy" id="3133158"/>
    <lineage>
        <taxon>Bacteria</taxon>
        <taxon>Bacillati</taxon>
        <taxon>Bacillota</taxon>
        <taxon>Clostridia</taxon>
        <taxon>Lachnospirales</taxon>
        <taxon>Lachnospiraceae</taxon>
        <taxon>Lachnospira</taxon>
    </lineage>
</organism>
<evidence type="ECO:0000256" key="3">
    <source>
        <dbReference type="ARBA" id="ARBA00023152"/>
    </source>
</evidence>
<protein>
    <recommendedName>
        <fullName evidence="2">phosphoglycerate mutase (2,3-diphosphoglycerate-dependent)</fullName>
        <ecNumber evidence="2">5.4.2.11</ecNumber>
    </recommendedName>
</protein>
<dbReference type="InterPro" id="IPR005952">
    <property type="entry name" value="Phosphogly_mut1"/>
</dbReference>
<dbReference type="InterPro" id="IPR013078">
    <property type="entry name" value="His_Pase_superF_clade-1"/>
</dbReference>
<dbReference type="Pfam" id="PF00300">
    <property type="entry name" value="His_Phos_1"/>
    <property type="match status" value="1"/>
</dbReference>
<gene>
    <name evidence="5" type="ORF">WMO38_12465</name>
</gene>
<comment type="similarity">
    <text evidence="1">Belongs to the phosphoglycerate mutase family. BPG-dependent PGAM subfamily.</text>
</comment>
<proteinExistence type="inferred from homology"/>
<dbReference type="SUPFAM" id="SSF53254">
    <property type="entry name" value="Phosphoglycerate mutase-like"/>
    <property type="match status" value="1"/>
</dbReference>
<dbReference type="CDD" id="cd07067">
    <property type="entry name" value="HP_PGM_like"/>
    <property type="match status" value="1"/>
</dbReference>
<evidence type="ECO:0000313" key="6">
    <source>
        <dbReference type="Proteomes" id="UP001480973"/>
    </source>
</evidence>
<evidence type="ECO:0000256" key="1">
    <source>
        <dbReference type="ARBA" id="ARBA00006717"/>
    </source>
</evidence>
<dbReference type="EMBL" id="JBBMES010000017">
    <property type="protein sequence ID" value="MEQ2535919.1"/>
    <property type="molecule type" value="Genomic_DNA"/>
</dbReference>
<dbReference type="EC" id="5.4.2.11" evidence="2"/>
<sequence length="191" mass="21800">MTLANEKHGSLYIMRHGKTDWNEKHKIQGRTDIPLNDEGRKMAAAAAEEYKDIHFDICFCSPLIRAKETAQIFLSARNIPIIYDDRIMEMCFGTYEGIENSFEIPDCPINVLFKDPVNYIPVENGESFEQLFARTGEFLEQAVRPQLEDGKDVLIVGHGAMNSSIVCQIKNEPLENFWKAGIKNCKLMKLI</sequence>
<dbReference type="InterPro" id="IPR029033">
    <property type="entry name" value="His_PPase_superfam"/>
</dbReference>
<keyword evidence="6" id="KW-1185">Reference proteome</keyword>
<dbReference type="PIRSF" id="PIRSF000709">
    <property type="entry name" value="6PFK_2-Ptase"/>
    <property type="match status" value="1"/>
</dbReference>
<reference evidence="5 6" key="1">
    <citation type="submission" date="2024-03" db="EMBL/GenBank/DDBJ databases">
        <title>Human intestinal bacterial collection.</title>
        <authorList>
            <person name="Pauvert C."/>
            <person name="Hitch T.C.A."/>
            <person name="Clavel T."/>
        </authorList>
    </citation>
    <scope>NUCLEOTIDE SEQUENCE [LARGE SCALE GENOMIC DNA]</scope>
    <source>
        <strain evidence="5 6">CLA-JM-H10</strain>
    </source>
</reference>
<accession>A0ABV1GRI8</accession>
<dbReference type="SMART" id="SM00855">
    <property type="entry name" value="PGAM"/>
    <property type="match status" value="1"/>
</dbReference>
<evidence type="ECO:0000256" key="4">
    <source>
        <dbReference type="ARBA" id="ARBA00023235"/>
    </source>
</evidence>
<dbReference type="Proteomes" id="UP001480973">
    <property type="component" value="Unassembled WGS sequence"/>
</dbReference>
<dbReference type="GO" id="GO:0016787">
    <property type="term" value="F:hydrolase activity"/>
    <property type="evidence" value="ECO:0007669"/>
    <property type="project" value="UniProtKB-KW"/>
</dbReference>
<name>A0ABV1GRI8_9FIRM</name>
<keyword evidence="3" id="KW-0324">Glycolysis</keyword>
<evidence type="ECO:0000256" key="2">
    <source>
        <dbReference type="ARBA" id="ARBA00012028"/>
    </source>
</evidence>
<dbReference type="PANTHER" id="PTHR11931">
    <property type="entry name" value="PHOSPHOGLYCERATE MUTASE"/>
    <property type="match status" value="1"/>
</dbReference>
<evidence type="ECO:0000313" key="5">
    <source>
        <dbReference type="EMBL" id="MEQ2535919.1"/>
    </source>
</evidence>